<dbReference type="EMBL" id="CAEZZQ010000007">
    <property type="protein sequence ID" value="CAB4765288.1"/>
    <property type="molecule type" value="Genomic_DNA"/>
</dbReference>
<sequence>MAPIGIIAGTGFYSLPALEGSNARKVSTPYGDALLTSGSWNGVEIEFVTRHGADHSIPPSKVNYRANISALKELGVQKVIAVNVVGGIDPTLVAGDLSLVNDFIDFTSGRESTFFDGVQLGGVQHVDVTDAYDAEMRGALSASASRAGIALRERGVYAGFNGPRFETPAEIRLAALAGATVVGMTGCPEVTLAKEAGLRYASIALIVNPAAGVSDQPITMEEINASLASASQKVITIIDGAIGAI</sequence>
<evidence type="ECO:0000313" key="4">
    <source>
        <dbReference type="EMBL" id="CAB4717513.1"/>
    </source>
</evidence>
<feature type="domain" description="Nucleoside phosphorylase" evidence="3">
    <location>
        <begin position="3"/>
        <end position="242"/>
    </location>
</feature>
<gene>
    <name evidence="4" type="ORF">UFOPK2593_01489</name>
    <name evidence="5" type="ORF">UFOPK2894_00191</name>
    <name evidence="6" type="ORF">UFOPK4234_00911</name>
</gene>
<evidence type="ECO:0000313" key="5">
    <source>
        <dbReference type="EMBL" id="CAB4765288.1"/>
    </source>
</evidence>
<accession>A0A6J7SEA5</accession>
<dbReference type="SUPFAM" id="SSF53167">
    <property type="entry name" value="Purine and uridine phosphorylases"/>
    <property type="match status" value="1"/>
</dbReference>
<dbReference type="NCBIfam" id="NF006599">
    <property type="entry name" value="PRK09136.1"/>
    <property type="match status" value="1"/>
</dbReference>
<dbReference type="CDD" id="cd09010">
    <property type="entry name" value="MTAP_SsMTAPII_like_MTIP"/>
    <property type="match status" value="1"/>
</dbReference>
<dbReference type="GO" id="GO:0009116">
    <property type="term" value="P:nucleoside metabolic process"/>
    <property type="evidence" value="ECO:0007669"/>
    <property type="project" value="InterPro"/>
</dbReference>
<proteinExistence type="inferred from homology"/>
<dbReference type="Pfam" id="PF01048">
    <property type="entry name" value="PNP_UDP_1"/>
    <property type="match status" value="1"/>
</dbReference>
<protein>
    <submittedName>
        <fullName evidence="6">Unannotated protein</fullName>
    </submittedName>
</protein>
<evidence type="ECO:0000313" key="6">
    <source>
        <dbReference type="EMBL" id="CAB5039152.1"/>
    </source>
</evidence>
<dbReference type="AlphaFoldDB" id="A0A6J7SEA5"/>
<dbReference type="InterPro" id="IPR035994">
    <property type="entry name" value="Nucleoside_phosphorylase_sf"/>
</dbReference>
<dbReference type="EMBL" id="CAEZXW010000149">
    <property type="protein sequence ID" value="CAB4717513.1"/>
    <property type="molecule type" value="Genomic_DNA"/>
</dbReference>
<reference evidence="6" key="1">
    <citation type="submission" date="2020-05" db="EMBL/GenBank/DDBJ databases">
        <authorList>
            <person name="Chiriac C."/>
            <person name="Salcher M."/>
            <person name="Ghai R."/>
            <person name="Kavagutti S V."/>
        </authorList>
    </citation>
    <scope>NUCLEOTIDE SEQUENCE</scope>
</reference>
<keyword evidence="1" id="KW-0328">Glycosyltransferase</keyword>
<evidence type="ECO:0000256" key="2">
    <source>
        <dbReference type="ARBA" id="ARBA00022679"/>
    </source>
</evidence>
<organism evidence="6">
    <name type="scientific">freshwater metagenome</name>
    <dbReference type="NCBI Taxonomy" id="449393"/>
    <lineage>
        <taxon>unclassified sequences</taxon>
        <taxon>metagenomes</taxon>
        <taxon>ecological metagenomes</taxon>
    </lineage>
</organism>
<dbReference type="PANTHER" id="PTHR42679">
    <property type="entry name" value="S-METHYL-5'-THIOADENOSINE PHOSPHORYLASE"/>
    <property type="match status" value="1"/>
</dbReference>
<dbReference type="GO" id="GO:0019509">
    <property type="term" value="P:L-methionine salvage from methylthioadenosine"/>
    <property type="evidence" value="ECO:0007669"/>
    <property type="project" value="TreeGrafter"/>
</dbReference>
<dbReference type="GO" id="GO:0017061">
    <property type="term" value="F:S-methyl-5-thioadenosine phosphorylase activity"/>
    <property type="evidence" value="ECO:0007669"/>
    <property type="project" value="InterPro"/>
</dbReference>
<name>A0A6J7SEA5_9ZZZZ</name>
<dbReference type="Gene3D" id="3.40.50.1580">
    <property type="entry name" value="Nucleoside phosphorylase domain"/>
    <property type="match status" value="1"/>
</dbReference>
<dbReference type="InterPro" id="IPR010044">
    <property type="entry name" value="MTAP"/>
</dbReference>
<evidence type="ECO:0000259" key="3">
    <source>
        <dbReference type="Pfam" id="PF01048"/>
    </source>
</evidence>
<dbReference type="EMBL" id="CAFBQA010000047">
    <property type="protein sequence ID" value="CAB5039152.1"/>
    <property type="molecule type" value="Genomic_DNA"/>
</dbReference>
<keyword evidence="2" id="KW-0808">Transferase</keyword>
<dbReference type="HAMAP" id="MF_01963">
    <property type="entry name" value="MTAP"/>
    <property type="match status" value="1"/>
</dbReference>
<dbReference type="InterPro" id="IPR000845">
    <property type="entry name" value="Nucleoside_phosphorylase_d"/>
</dbReference>
<evidence type="ECO:0000256" key="1">
    <source>
        <dbReference type="ARBA" id="ARBA00022676"/>
    </source>
</evidence>
<dbReference type="GO" id="GO:0005829">
    <property type="term" value="C:cytosol"/>
    <property type="evidence" value="ECO:0007669"/>
    <property type="project" value="TreeGrafter"/>
</dbReference>
<dbReference type="PANTHER" id="PTHR42679:SF2">
    <property type="entry name" value="S-METHYL-5'-THIOADENOSINE PHOSPHORYLASE"/>
    <property type="match status" value="1"/>
</dbReference>